<evidence type="ECO:0000313" key="4">
    <source>
        <dbReference type="Proteomes" id="UP001152523"/>
    </source>
</evidence>
<evidence type="ECO:0000313" key="3">
    <source>
        <dbReference type="EMBL" id="CAH9139429.1"/>
    </source>
</evidence>
<organism evidence="3 4">
    <name type="scientific">Cuscuta epithymum</name>
    <dbReference type="NCBI Taxonomy" id="186058"/>
    <lineage>
        <taxon>Eukaryota</taxon>
        <taxon>Viridiplantae</taxon>
        <taxon>Streptophyta</taxon>
        <taxon>Embryophyta</taxon>
        <taxon>Tracheophyta</taxon>
        <taxon>Spermatophyta</taxon>
        <taxon>Magnoliopsida</taxon>
        <taxon>eudicotyledons</taxon>
        <taxon>Gunneridae</taxon>
        <taxon>Pentapetalae</taxon>
        <taxon>asterids</taxon>
        <taxon>lamiids</taxon>
        <taxon>Solanales</taxon>
        <taxon>Convolvulaceae</taxon>
        <taxon>Cuscuteae</taxon>
        <taxon>Cuscuta</taxon>
        <taxon>Cuscuta subgen. Cuscuta</taxon>
    </lineage>
</organism>
<proteinExistence type="predicted"/>
<dbReference type="Proteomes" id="UP001152523">
    <property type="component" value="Unassembled WGS sequence"/>
</dbReference>
<sequence>MLANSKRKSSFLLFFIFFCSCIIFSSYADDENKEKASPQEILRETYTLFTKASLQYWDNVKSLINQAQLKFTPPDLDFRRKGDVNMGGKEHEGGAKERVKEAAEKSFGKSKEAVEESAKTAAHAVGEAVHETKEKVIKANMHVGGKYDDGDSHEEL</sequence>
<gene>
    <name evidence="3" type="ORF">CEPIT_LOCUS37576</name>
</gene>
<protein>
    <submittedName>
        <fullName evidence="3">Uncharacterized protein</fullName>
    </submittedName>
</protein>
<feature type="signal peptide" evidence="2">
    <location>
        <begin position="1"/>
        <end position="28"/>
    </location>
</feature>
<feature type="region of interest" description="Disordered" evidence="1">
    <location>
        <begin position="80"/>
        <end position="100"/>
    </location>
</feature>
<dbReference type="EMBL" id="CAMAPF010001015">
    <property type="protein sequence ID" value="CAH9139429.1"/>
    <property type="molecule type" value="Genomic_DNA"/>
</dbReference>
<dbReference type="PANTHER" id="PTHR35463:SF10">
    <property type="entry name" value="TRANSMEMBRANE PROTEIN"/>
    <property type="match status" value="1"/>
</dbReference>
<accession>A0AAV0FV00</accession>
<dbReference type="AlphaFoldDB" id="A0AAV0FV00"/>
<evidence type="ECO:0000256" key="2">
    <source>
        <dbReference type="SAM" id="SignalP"/>
    </source>
</evidence>
<comment type="caution">
    <text evidence="3">The sequence shown here is derived from an EMBL/GenBank/DDBJ whole genome shotgun (WGS) entry which is preliminary data.</text>
</comment>
<dbReference type="PROSITE" id="PS51257">
    <property type="entry name" value="PROKAR_LIPOPROTEIN"/>
    <property type="match status" value="1"/>
</dbReference>
<keyword evidence="4" id="KW-1185">Reference proteome</keyword>
<feature type="chain" id="PRO_5043538541" evidence="2">
    <location>
        <begin position="29"/>
        <end position="156"/>
    </location>
</feature>
<name>A0AAV0FV00_9ASTE</name>
<keyword evidence="2" id="KW-0732">Signal</keyword>
<evidence type="ECO:0000256" key="1">
    <source>
        <dbReference type="SAM" id="MobiDB-lite"/>
    </source>
</evidence>
<reference evidence="3" key="1">
    <citation type="submission" date="2022-07" db="EMBL/GenBank/DDBJ databases">
        <authorList>
            <person name="Macas J."/>
            <person name="Novak P."/>
            <person name="Neumann P."/>
        </authorList>
    </citation>
    <scope>NUCLEOTIDE SEQUENCE</scope>
</reference>
<dbReference type="PANTHER" id="PTHR35463">
    <property type="entry name" value="TRANSMEMBRANE PROTEIN"/>
    <property type="match status" value="1"/>
</dbReference>